<evidence type="ECO:0000313" key="2">
    <source>
        <dbReference type="Proteomes" id="UP000191004"/>
    </source>
</evidence>
<comment type="caution">
    <text evidence="1">The sequence shown here is derived from an EMBL/GenBank/DDBJ whole genome shotgun (WGS) entry which is preliminary data.</text>
</comment>
<reference evidence="1 2" key="1">
    <citation type="submission" date="2016-04" db="EMBL/GenBank/DDBJ databases">
        <title>Multiple horizontal gene transfer events from other fungi enriched the ability of the initially mycotrophic fungus Trichoderma (Ascomycota) to feed on dead plant biomass.</title>
        <authorList>
            <person name="Atanasova L."/>
            <person name="Chenthamara K."/>
            <person name="Zhang J."/>
            <person name="Grujic M."/>
            <person name="Henrissat B."/>
            <person name="Kuo A."/>
            <person name="Aertz A."/>
            <person name="Salamov A."/>
            <person name="Lipzen A."/>
            <person name="Labutti K."/>
            <person name="Barry K."/>
            <person name="Miao Y."/>
            <person name="Rahimi M.J."/>
            <person name="Shen Q."/>
            <person name="Grigoriev I.V."/>
            <person name="Kubicek C.P."/>
            <person name="Druzhinina I.S."/>
        </authorList>
    </citation>
    <scope>NUCLEOTIDE SEQUENCE [LARGE SCALE GENOMIC DNA]</scope>
    <source>
        <strain evidence="1 2">NJAU 4742</strain>
    </source>
</reference>
<keyword evidence="2" id="KW-1185">Reference proteome</keyword>
<evidence type="ECO:0008006" key="3">
    <source>
        <dbReference type="Google" id="ProtNLM"/>
    </source>
</evidence>
<dbReference type="EMBL" id="LVVK01000023">
    <property type="protein sequence ID" value="OPB36596.1"/>
    <property type="molecule type" value="Genomic_DNA"/>
</dbReference>
<name>A0A1T3C685_9HYPO</name>
<proteinExistence type="predicted"/>
<accession>A0A1T3C685</accession>
<evidence type="ECO:0000313" key="1">
    <source>
        <dbReference type="EMBL" id="OPB36596.1"/>
    </source>
</evidence>
<dbReference type="Proteomes" id="UP000191004">
    <property type="component" value="Unassembled WGS sequence"/>
</dbReference>
<gene>
    <name evidence="1" type="ORF">A0O28_0056750</name>
</gene>
<organism evidence="1 2">
    <name type="scientific">Trichoderma guizhouense</name>
    <dbReference type="NCBI Taxonomy" id="1491466"/>
    <lineage>
        <taxon>Eukaryota</taxon>
        <taxon>Fungi</taxon>
        <taxon>Dikarya</taxon>
        <taxon>Ascomycota</taxon>
        <taxon>Pezizomycotina</taxon>
        <taxon>Sordariomycetes</taxon>
        <taxon>Hypocreomycetidae</taxon>
        <taxon>Hypocreales</taxon>
        <taxon>Hypocreaceae</taxon>
        <taxon>Trichoderma</taxon>
    </lineage>
</organism>
<protein>
    <recommendedName>
        <fullName evidence="3">DNA2/NAM7 helicase-like C-terminal domain-containing protein</fullName>
    </recommendedName>
</protein>
<dbReference type="AlphaFoldDB" id="A0A1T3C685"/>
<sequence length="77" mass="8698">MSLVPFTQHPDTPVIFIGDTKQFGPMSVTSTDKKYKALFEAQRRCSLLKRVQGTGHIDFTLSANHRAHGDVHDCRKK</sequence>